<evidence type="ECO:0000313" key="2">
    <source>
        <dbReference type="EMBL" id="BAT81381.1"/>
    </source>
</evidence>
<dbReference type="EMBL" id="AP015036">
    <property type="protein sequence ID" value="BAT81381.1"/>
    <property type="molecule type" value="Genomic_DNA"/>
</dbReference>
<sequence length="71" mass="8294">MSRYYVQVSSPSVMVKSHVKVSSQSNFFFSLLLLLVLLLFFFFTLAFYFCLHFCFSTQIRSGQFVWVAQSS</sequence>
<dbReference type="Proteomes" id="UP000291084">
    <property type="component" value="Chromosome 3"/>
</dbReference>
<feature type="transmembrane region" description="Helical" evidence="1">
    <location>
        <begin position="27"/>
        <end position="51"/>
    </location>
</feature>
<protein>
    <submittedName>
        <fullName evidence="2">Uncharacterized protein</fullName>
    </submittedName>
</protein>
<gene>
    <name evidence="2" type="primary">Vigan.03G109100</name>
    <name evidence="2" type="ORF">VIGAN_03109100</name>
</gene>
<organism evidence="2 3">
    <name type="scientific">Vigna angularis var. angularis</name>
    <dbReference type="NCBI Taxonomy" id="157739"/>
    <lineage>
        <taxon>Eukaryota</taxon>
        <taxon>Viridiplantae</taxon>
        <taxon>Streptophyta</taxon>
        <taxon>Embryophyta</taxon>
        <taxon>Tracheophyta</taxon>
        <taxon>Spermatophyta</taxon>
        <taxon>Magnoliopsida</taxon>
        <taxon>eudicotyledons</taxon>
        <taxon>Gunneridae</taxon>
        <taxon>Pentapetalae</taxon>
        <taxon>rosids</taxon>
        <taxon>fabids</taxon>
        <taxon>Fabales</taxon>
        <taxon>Fabaceae</taxon>
        <taxon>Papilionoideae</taxon>
        <taxon>50 kb inversion clade</taxon>
        <taxon>NPAAA clade</taxon>
        <taxon>indigoferoid/millettioid clade</taxon>
        <taxon>Phaseoleae</taxon>
        <taxon>Vigna</taxon>
    </lineage>
</organism>
<name>A0A0S3RLB2_PHAAN</name>
<keyword evidence="1" id="KW-0472">Membrane</keyword>
<keyword evidence="3" id="KW-1185">Reference proteome</keyword>
<keyword evidence="1" id="KW-1133">Transmembrane helix</keyword>
<evidence type="ECO:0000256" key="1">
    <source>
        <dbReference type="SAM" id="Phobius"/>
    </source>
</evidence>
<keyword evidence="1" id="KW-0812">Transmembrane</keyword>
<reference evidence="2 3" key="1">
    <citation type="journal article" date="2015" name="Sci. Rep.">
        <title>The power of single molecule real-time sequencing technology in the de novo assembly of a eukaryotic genome.</title>
        <authorList>
            <person name="Sakai H."/>
            <person name="Naito K."/>
            <person name="Ogiso-Tanaka E."/>
            <person name="Takahashi Y."/>
            <person name="Iseki K."/>
            <person name="Muto C."/>
            <person name="Satou K."/>
            <person name="Teruya K."/>
            <person name="Shiroma A."/>
            <person name="Shimoji M."/>
            <person name="Hirano T."/>
            <person name="Itoh T."/>
            <person name="Kaga A."/>
            <person name="Tomooka N."/>
        </authorList>
    </citation>
    <scope>NUCLEOTIDE SEQUENCE [LARGE SCALE GENOMIC DNA]</scope>
    <source>
        <strain evidence="3">cv. Shumari</strain>
    </source>
</reference>
<dbReference type="AlphaFoldDB" id="A0A0S3RLB2"/>
<proteinExistence type="predicted"/>
<evidence type="ECO:0000313" key="3">
    <source>
        <dbReference type="Proteomes" id="UP000291084"/>
    </source>
</evidence>
<accession>A0A0S3RLB2</accession>